<name>A0A922LC91_DERFA</name>
<reference evidence="2" key="2">
    <citation type="journal article" date="2022" name="Res Sq">
        <title>Comparative Genomics Reveals Insights into the Divergent Evolution of Astigmatic Mites and Household Pest Adaptations.</title>
        <authorList>
            <person name="Xiong Q."/>
            <person name="Wan A.T.-Y."/>
            <person name="Liu X.-Y."/>
            <person name="Fung C.S.-H."/>
            <person name="Xiao X."/>
            <person name="Malainual N."/>
            <person name="Hou J."/>
            <person name="Wang L."/>
            <person name="Wang M."/>
            <person name="Yang K."/>
            <person name="Cui Y."/>
            <person name="Leung E."/>
            <person name="Nong W."/>
            <person name="Shin S.-K."/>
            <person name="Au S."/>
            <person name="Jeong K.Y."/>
            <person name="Chew F.T."/>
            <person name="Hui J."/>
            <person name="Leung T.F."/>
            <person name="Tungtrongchitr A."/>
            <person name="Zhong N."/>
            <person name="Liu Z."/>
            <person name="Tsui S."/>
        </authorList>
    </citation>
    <scope>NUCLEOTIDE SEQUENCE</scope>
    <source>
        <strain evidence="2">Derf</strain>
        <tissue evidence="2">Whole organism</tissue>
    </source>
</reference>
<dbReference type="EMBL" id="ASGP02000001">
    <property type="protein sequence ID" value="KAH9525970.1"/>
    <property type="molecule type" value="Genomic_DNA"/>
</dbReference>
<protein>
    <submittedName>
        <fullName evidence="2">Uncharacterized protein</fullName>
    </submittedName>
</protein>
<comment type="caution">
    <text evidence="2">The sequence shown here is derived from an EMBL/GenBank/DDBJ whole genome shotgun (WGS) entry which is preliminary data.</text>
</comment>
<accession>A0A922LC91</accession>
<gene>
    <name evidence="2" type="ORF">DERF_000092</name>
</gene>
<keyword evidence="3" id="KW-1185">Reference proteome</keyword>
<organism evidence="2 3">
    <name type="scientific">Dermatophagoides farinae</name>
    <name type="common">American house dust mite</name>
    <dbReference type="NCBI Taxonomy" id="6954"/>
    <lineage>
        <taxon>Eukaryota</taxon>
        <taxon>Metazoa</taxon>
        <taxon>Ecdysozoa</taxon>
        <taxon>Arthropoda</taxon>
        <taxon>Chelicerata</taxon>
        <taxon>Arachnida</taxon>
        <taxon>Acari</taxon>
        <taxon>Acariformes</taxon>
        <taxon>Sarcoptiformes</taxon>
        <taxon>Astigmata</taxon>
        <taxon>Psoroptidia</taxon>
        <taxon>Analgoidea</taxon>
        <taxon>Pyroglyphidae</taxon>
        <taxon>Dermatophagoidinae</taxon>
        <taxon>Dermatophagoides</taxon>
    </lineage>
</organism>
<evidence type="ECO:0000313" key="2">
    <source>
        <dbReference type="EMBL" id="KAH9525970.1"/>
    </source>
</evidence>
<dbReference type="AlphaFoldDB" id="A0A922LC91"/>
<evidence type="ECO:0000313" key="3">
    <source>
        <dbReference type="Proteomes" id="UP000790347"/>
    </source>
</evidence>
<sequence>MHGGGGGHDPHHSLPSAKRVRLGPGGMGQGPPPNTSLFGNNGTNSQSGKGGGHQYNQRY</sequence>
<feature type="compositionally biased region" description="Polar residues" evidence="1">
    <location>
        <begin position="35"/>
        <end position="47"/>
    </location>
</feature>
<reference evidence="2" key="1">
    <citation type="submission" date="2013-05" db="EMBL/GenBank/DDBJ databases">
        <authorList>
            <person name="Yim A.K.Y."/>
            <person name="Chan T.F."/>
            <person name="Ji K.M."/>
            <person name="Liu X.Y."/>
            <person name="Zhou J.W."/>
            <person name="Li R.Q."/>
            <person name="Yang K.Y."/>
            <person name="Li J."/>
            <person name="Li M."/>
            <person name="Law P.T.W."/>
            <person name="Wu Y.L."/>
            <person name="Cai Z.L."/>
            <person name="Qin H."/>
            <person name="Bao Y."/>
            <person name="Leung R.K.K."/>
            <person name="Ng P.K.S."/>
            <person name="Zou J."/>
            <person name="Zhong X.J."/>
            <person name="Ran P.X."/>
            <person name="Zhong N.S."/>
            <person name="Liu Z.G."/>
            <person name="Tsui S.K.W."/>
        </authorList>
    </citation>
    <scope>NUCLEOTIDE SEQUENCE</scope>
    <source>
        <strain evidence="2">Derf</strain>
        <tissue evidence="2">Whole organism</tissue>
    </source>
</reference>
<evidence type="ECO:0000256" key="1">
    <source>
        <dbReference type="SAM" id="MobiDB-lite"/>
    </source>
</evidence>
<feature type="region of interest" description="Disordered" evidence="1">
    <location>
        <begin position="1"/>
        <end position="59"/>
    </location>
</feature>
<proteinExistence type="predicted"/>
<dbReference type="Proteomes" id="UP000790347">
    <property type="component" value="Unassembled WGS sequence"/>
</dbReference>